<evidence type="ECO:0000313" key="10">
    <source>
        <dbReference type="Proteomes" id="UP000262056"/>
    </source>
</evidence>
<protein>
    <recommendedName>
        <fullName evidence="8">Ferric oxidoreductase domain-containing protein</fullName>
    </recommendedName>
</protein>
<keyword evidence="3 7" id="KW-0812">Transmembrane</keyword>
<dbReference type="GO" id="GO:0020037">
    <property type="term" value="F:heme binding"/>
    <property type="evidence" value="ECO:0007669"/>
    <property type="project" value="TreeGrafter"/>
</dbReference>
<feature type="transmembrane region" description="Helical" evidence="7">
    <location>
        <begin position="36"/>
        <end position="57"/>
    </location>
</feature>
<keyword evidence="4 7" id="KW-1133">Transmembrane helix</keyword>
<dbReference type="InterPro" id="IPR022837">
    <property type="entry name" value="MsrQ-like"/>
</dbReference>
<feature type="transmembrane region" description="Helical" evidence="7">
    <location>
        <begin position="170"/>
        <end position="193"/>
    </location>
</feature>
<evidence type="ECO:0000256" key="4">
    <source>
        <dbReference type="ARBA" id="ARBA00022989"/>
    </source>
</evidence>
<feature type="transmembrane region" description="Helical" evidence="7">
    <location>
        <begin position="145"/>
        <end position="164"/>
    </location>
</feature>
<feature type="domain" description="Ferric oxidoreductase" evidence="8">
    <location>
        <begin position="38"/>
        <end position="153"/>
    </location>
</feature>
<keyword evidence="6 7" id="KW-0472">Membrane</keyword>
<evidence type="ECO:0000259" key="8">
    <source>
        <dbReference type="Pfam" id="PF01794"/>
    </source>
</evidence>
<evidence type="ECO:0000256" key="6">
    <source>
        <dbReference type="ARBA" id="ARBA00023136"/>
    </source>
</evidence>
<feature type="transmembrane region" description="Helical" evidence="7">
    <location>
        <begin position="7"/>
        <end position="24"/>
    </location>
</feature>
<dbReference type="Pfam" id="PF01794">
    <property type="entry name" value="Ferric_reduct"/>
    <property type="match status" value="1"/>
</dbReference>
<organism evidence="9 10">
    <name type="scientific">candidate division WWE3 bacterium</name>
    <dbReference type="NCBI Taxonomy" id="2053526"/>
    <lineage>
        <taxon>Bacteria</taxon>
        <taxon>Katanobacteria</taxon>
    </lineage>
</organism>
<evidence type="ECO:0000256" key="3">
    <source>
        <dbReference type="ARBA" id="ARBA00022692"/>
    </source>
</evidence>
<dbReference type="EMBL" id="DQFB01000004">
    <property type="protein sequence ID" value="HCQ40728.1"/>
    <property type="molecule type" value="Genomic_DNA"/>
</dbReference>
<feature type="transmembrane region" description="Helical" evidence="7">
    <location>
        <begin position="69"/>
        <end position="87"/>
    </location>
</feature>
<comment type="caution">
    <text evidence="9">The sequence shown here is derived from an EMBL/GenBank/DDBJ whole genome shotgun (WGS) entry which is preliminary data.</text>
</comment>
<dbReference type="PANTHER" id="PTHR36964">
    <property type="entry name" value="PROTEIN-METHIONINE-SULFOXIDE REDUCTASE HEME-BINDING SUBUNIT MSRQ"/>
    <property type="match status" value="1"/>
</dbReference>
<dbReference type="AlphaFoldDB" id="A0A656PMT1"/>
<evidence type="ECO:0000313" key="9">
    <source>
        <dbReference type="EMBL" id="HCQ40728.1"/>
    </source>
</evidence>
<dbReference type="InterPro" id="IPR013130">
    <property type="entry name" value="Fe3_Rdtase_TM_dom"/>
</dbReference>
<sequence length="222" mass="25684">MNKEVRRFVYLEAMLLWAYAYLGLWPFDSLPQPSRYAFLAVIFLYSTLMVSPLTIVFPNIPYKLTFLRARKALGISSFFFALTHALTAFRDSLGGFQGIVLFSLRELLPYIIGASALLILTAMAATSPPSMVNRLGRYWKRLHRFVYLAGVLILVHVAMVPKSIKLPIVLNYLIFAMVGFLIVLELIRFNRFLSIKYKFLENKRFWPLLSFAILYLIYILSY</sequence>
<evidence type="ECO:0000256" key="1">
    <source>
        <dbReference type="ARBA" id="ARBA00004141"/>
    </source>
</evidence>
<evidence type="ECO:0000256" key="5">
    <source>
        <dbReference type="ARBA" id="ARBA00023004"/>
    </source>
</evidence>
<keyword evidence="2" id="KW-0813">Transport</keyword>
<feature type="transmembrane region" description="Helical" evidence="7">
    <location>
        <begin position="205"/>
        <end position="221"/>
    </location>
</feature>
<gene>
    <name evidence="9" type="ORF">DIU24_03410</name>
</gene>
<accession>A0A656PMT1</accession>
<reference evidence="9 10" key="1">
    <citation type="journal article" date="2018" name="Nat. Biotechnol.">
        <title>A standardized bacterial taxonomy based on genome phylogeny substantially revises the tree of life.</title>
        <authorList>
            <person name="Parks D.H."/>
            <person name="Chuvochina M."/>
            <person name="Waite D.W."/>
            <person name="Rinke C."/>
            <person name="Skarshewski A."/>
            <person name="Chaumeil P.A."/>
            <person name="Hugenholtz P."/>
        </authorList>
    </citation>
    <scope>NUCLEOTIDE SEQUENCE [LARGE SCALE GENOMIC DNA]</scope>
    <source>
        <strain evidence="9">UBA12021</strain>
    </source>
</reference>
<proteinExistence type="predicted"/>
<feature type="transmembrane region" description="Helical" evidence="7">
    <location>
        <begin position="107"/>
        <end position="125"/>
    </location>
</feature>
<comment type="subcellular location">
    <subcellularLocation>
        <location evidence="1">Membrane</location>
        <topology evidence="1">Multi-pass membrane protein</topology>
    </subcellularLocation>
</comment>
<dbReference type="GO" id="GO:0005886">
    <property type="term" value="C:plasma membrane"/>
    <property type="evidence" value="ECO:0007669"/>
    <property type="project" value="TreeGrafter"/>
</dbReference>
<dbReference type="PANTHER" id="PTHR36964:SF1">
    <property type="entry name" value="PROTEIN-METHIONINE-SULFOXIDE REDUCTASE HEME-BINDING SUBUNIT MSRQ"/>
    <property type="match status" value="1"/>
</dbReference>
<keyword evidence="5" id="KW-0408">Iron</keyword>
<dbReference type="GO" id="GO:0010181">
    <property type="term" value="F:FMN binding"/>
    <property type="evidence" value="ECO:0007669"/>
    <property type="project" value="TreeGrafter"/>
</dbReference>
<dbReference type="Proteomes" id="UP000262056">
    <property type="component" value="Unassembled WGS sequence"/>
</dbReference>
<evidence type="ECO:0000256" key="2">
    <source>
        <dbReference type="ARBA" id="ARBA00022448"/>
    </source>
</evidence>
<name>A0A656PMT1_UNCKA</name>
<evidence type="ECO:0000256" key="7">
    <source>
        <dbReference type="SAM" id="Phobius"/>
    </source>
</evidence>
<dbReference type="GO" id="GO:0016679">
    <property type="term" value="F:oxidoreductase activity, acting on diphenols and related substances as donors"/>
    <property type="evidence" value="ECO:0007669"/>
    <property type="project" value="TreeGrafter"/>
</dbReference>